<reference evidence="2" key="1">
    <citation type="submission" date="2021-03" db="EMBL/GenBank/DDBJ databases">
        <authorList>
            <person name="Bekaert M."/>
        </authorList>
    </citation>
    <scope>NUCLEOTIDE SEQUENCE</scope>
</reference>
<dbReference type="InterPro" id="IPR058913">
    <property type="entry name" value="Integrase_dom_put"/>
</dbReference>
<keyword evidence="3" id="KW-1185">Reference proteome</keyword>
<evidence type="ECO:0000313" key="3">
    <source>
        <dbReference type="Proteomes" id="UP000683360"/>
    </source>
</evidence>
<dbReference type="Gene3D" id="3.30.420.10">
    <property type="entry name" value="Ribonuclease H-like superfamily/Ribonuclease H"/>
    <property type="match status" value="1"/>
</dbReference>
<name>A0A8S3PZP9_MYTED</name>
<dbReference type="EMBL" id="CAJPWZ010000162">
    <property type="protein sequence ID" value="CAG2187252.1"/>
    <property type="molecule type" value="Genomic_DNA"/>
</dbReference>
<dbReference type="InterPro" id="IPR036397">
    <property type="entry name" value="RNaseH_sf"/>
</dbReference>
<dbReference type="GO" id="GO:0003676">
    <property type="term" value="F:nucleic acid binding"/>
    <property type="evidence" value="ECO:0007669"/>
    <property type="project" value="InterPro"/>
</dbReference>
<gene>
    <name evidence="2" type="ORF">MEDL_2771</name>
</gene>
<dbReference type="SUPFAM" id="SSF53098">
    <property type="entry name" value="Ribonuclease H-like"/>
    <property type="match status" value="1"/>
</dbReference>
<evidence type="ECO:0000313" key="2">
    <source>
        <dbReference type="EMBL" id="CAG2187252.1"/>
    </source>
</evidence>
<dbReference type="PANTHER" id="PTHR46791">
    <property type="entry name" value="EXPRESSED PROTEIN"/>
    <property type="match status" value="1"/>
</dbReference>
<dbReference type="AlphaFoldDB" id="A0A8S3PZP9"/>
<accession>A0A8S3PZP9</accession>
<evidence type="ECO:0000259" key="1">
    <source>
        <dbReference type="Pfam" id="PF24764"/>
    </source>
</evidence>
<dbReference type="InterPro" id="IPR012337">
    <property type="entry name" value="RNaseH-like_sf"/>
</dbReference>
<protein>
    <recommendedName>
        <fullName evidence="1">Integrase core domain-containing protein</fullName>
    </recommendedName>
</protein>
<organism evidence="2 3">
    <name type="scientific">Mytilus edulis</name>
    <name type="common">Blue mussel</name>
    <dbReference type="NCBI Taxonomy" id="6550"/>
    <lineage>
        <taxon>Eukaryota</taxon>
        <taxon>Metazoa</taxon>
        <taxon>Spiralia</taxon>
        <taxon>Lophotrochozoa</taxon>
        <taxon>Mollusca</taxon>
        <taxon>Bivalvia</taxon>
        <taxon>Autobranchia</taxon>
        <taxon>Pteriomorphia</taxon>
        <taxon>Mytilida</taxon>
        <taxon>Mytiloidea</taxon>
        <taxon>Mytilidae</taxon>
        <taxon>Mytilinae</taxon>
        <taxon>Mytilus</taxon>
    </lineage>
</organism>
<comment type="caution">
    <text evidence="2">The sequence shown here is derived from an EMBL/GenBank/DDBJ whole genome shotgun (WGS) entry which is preliminary data.</text>
</comment>
<dbReference type="OrthoDB" id="2686689at2759"/>
<proteinExistence type="predicted"/>
<feature type="domain" description="Integrase core" evidence="1">
    <location>
        <begin position="111"/>
        <end position="284"/>
    </location>
</feature>
<dbReference type="PANTHER" id="PTHR46791:SF7">
    <property type="entry name" value="INTEGRASE CATALYTIC DOMAIN-CONTAINING PROTEIN"/>
    <property type="match status" value="1"/>
</dbReference>
<dbReference type="Proteomes" id="UP000683360">
    <property type="component" value="Unassembled WGS sequence"/>
</dbReference>
<sequence length="332" mass="38182">MCSLVVHMCPQKSNIMLTCAIQTSGELLSSMLVLYQIKSTIDYCVRVGSAESIELSTRKNIQDRSFNIKLREGKYDSISDEELCEKVKDTIGTNRKLDQTRYYSDLSIMELQWGIYIHGAIDGFSRVVTFLYASTNNKSATVLSLFKQAVSEYGVPSRIRVDKGVENEDVCKFMEEYRGVTEAVRSRAKVAIMCALRRYWVEVWNNVVSEYYDLFTYLEYRGVLDITDEDDIKILQFVFLPRLNYSLEQNRFQNNNHGLSTENHRSPNALFCVTGILNNMNSDCIALRDLISEPNASAVNENEPELIRDETHEVDDIFSTLRTELLCNRRPE</sequence>
<dbReference type="Pfam" id="PF24764">
    <property type="entry name" value="rva_4"/>
    <property type="match status" value="1"/>
</dbReference>